<feature type="transmembrane region" description="Helical" evidence="7">
    <location>
        <begin position="188"/>
        <end position="211"/>
    </location>
</feature>
<keyword evidence="10" id="KW-1185">Reference proteome</keyword>
<evidence type="ECO:0000256" key="1">
    <source>
        <dbReference type="ARBA" id="ARBA00004370"/>
    </source>
</evidence>
<proteinExistence type="predicted"/>
<evidence type="ECO:0000256" key="5">
    <source>
        <dbReference type="ARBA" id="ARBA00023136"/>
    </source>
</evidence>
<feature type="transmembrane region" description="Helical" evidence="7">
    <location>
        <begin position="142"/>
        <end position="159"/>
    </location>
</feature>
<feature type="domain" description="EF-hand" evidence="8">
    <location>
        <begin position="351"/>
        <end position="386"/>
    </location>
</feature>
<dbReference type="GO" id="GO:0005262">
    <property type="term" value="F:calcium channel activity"/>
    <property type="evidence" value="ECO:0007669"/>
    <property type="project" value="TreeGrafter"/>
</dbReference>
<dbReference type="InterPro" id="IPR010920">
    <property type="entry name" value="LSM_dom_sf"/>
</dbReference>
<feature type="region of interest" description="Disordered" evidence="6">
    <location>
        <begin position="260"/>
        <end position="279"/>
    </location>
</feature>
<dbReference type="InterPro" id="IPR006685">
    <property type="entry name" value="MscS_channel_2nd"/>
</dbReference>
<comment type="subcellular location">
    <subcellularLocation>
        <location evidence="1">Membrane</location>
    </subcellularLocation>
</comment>
<dbReference type="SUPFAM" id="SSF50182">
    <property type="entry name" value="Sm-like ribonucleoproteins"/>
    <property type="match status" value="1"/>
</dbReference>
<dbReference type="GO" id="GO:0005509">
    <property type="term" value="F:calcium ion binding"/>
    <property type="evidence" value="ECO:0007669"/>
    <property type="project" value="InterPro"/>
</dbReference>
<evidence type="ECO:0000256" key="7">
    <source>
        <dbReference type="SAM" id="Phobius"/>
    </source>
</evidence>
<dbReference type="EMBL" id="MU001493">
    <property type="protein sequence ID" value="KAF2450917.1"/>
    <property type="molecule type" value="Genomic_DNA"/>
</dbReference>
<feature type="transmembrane region" description="Helical" evidence="7">
    <location>
        <begin position="106"/>
        <end position="130"/>
    </location>
</feature>
<dbReference type="Pfam" id="PF00924">
    <property type="entry name" value="MS_channel_2nd"/>
    <property type="match status" value="1"/>
</dbReference>
<evidence type="ECO:0000256" key="4">
    <source>
        <dbReference type="ARBA" id="ARBA00022989"/>
    </source>
</evidence>
<evidence type="ECO:0000256" key="6">
    <source>
        <dbReference type="SAM" id="MobiDB-lite"/>
    </source>
</evidence>
<keyword evidence="3" id="KW-0106">Calcium</keyword>
<dbReference type="OrthoDB" id="544685at2759"/>
<dbReference type="InterPro" id="IPR002048">
    <property type="entry name" value="EF_hand_dom"/>
</dbReference>
<accession>A0A9P4PVC6</accession>
<dbReference type="SUPFAM" id="SSF47473">
    <property type="entry name" value="EF-hand"/>
    <property type="match status" value="1"/>
</dbReference>
<keyword evidence="4 7" id="KW-1133">Transmembrane helix</keyword>
<dbReference type="Gene3D" id="1.10.238.10">
    <property type="entry name" value="EF-hand"/>
    <property type="match status" value="1"/>
</dbReference>
<reference evidence="9" key="1">
    <citation type="journal article" date="2020" name="Stud. Mycol.">
        <title>101 Dothideomycetes genomes: a test case for predicting lifestyles and emergence of pathogens.</title>
        <authorList>
            <person name="Haridas S."/>
            <person name="Albert R."/>
            <person name="Binder M."/>
            <person name="Bloem J."/>
            <person name="Labutti K."/>
            <person name="Salamov A."/>
            <person name="Andreopoulos B."/>
            <person name="Baker S."/>
            <person name="Barry K."/>
            <person name="Bills G."/>
            <person name="Bluhm B."/>
            <person name="Cannon C."/>
            <person name="Castanera R."/>
            <person name="Culley D."/>
            <person name="Daum C."/>
            <person name="Ezra D."/>
            <person name="Gonzalez J."/>
            <person name="Henrissat B."/>
            <person name="Kuo A."/>
            <person name="Liang C."/>
            <person name="Lipzen A."/>
            <person name="Lutzoni F."/>
            <person name="Magnuson J."/>
            <person name="Mondo S."/>
            <person name="Nolan M."/>
            <person name="Ohm R."/>
            <person name="Pangilinan J."/>
            <person name="Park H.-J."/>
            <person name="Ramirez L."/>
            <person name="Alfaro M."/>
            <person name="Sun H."/>
            <person name="Tritt A."/>
            <person name="Yoshinaga Y."/>
            <person name="Zwiers L.-H."/>
            <person name="Turgeon B."/>
            <person name="Goodwin S."/>
            <person name="Spatafora J."/>
            <person name="Crous P."/>
            <person name="Grigoriev I."/>
        </authorList>
    </citation>
    <scope>NUCLEOTIDE SEQUENCE</scope>
    <source>
        <strain evidence="9">CBS 690.94</strain>
    </source>
</reference>
<evidence type="ECO:0000256" key="2">
    <source>
        <dbReference type="ARBA" id="ARBA00022692"/>
    </source>
</evidence>
<dbReference type="PANTHER" id="PTHR31323">
    <property type="entry name" value="MECHANOSENSITIVE ION CHANNEL PROTEIN MSY2"/>
    <property type="match status" value="1"/>
</dbReference>
<gene>
    <name evidence="9" type="ORF">P171DRAFT_348464</name>
</gene>
<dbReference type="GO" id="GO:0016020">
    <property type="term" value="C:membrane"/>
    <property type="evidence" value="ECO:0007669"/>
    <property type="project" value="UniProtKB-SubCell"/>
</dbReference>
<dbReference type="PANTHER" id="PTHR31323:SF14">
    <property type="entry name" value="MECHANOSENSITIVE ION CHANNEL PROTEIN MSY2"/>
    <property type="match status" value="1"/>
</dbReference>
<dbReference type="Pfam" id="PF25886">
    <property type="entry name" value="Msy1"/>
    <property type="match status" value="1"/>
</dbReference>
<dbReference type="PROSITE" id="PS00018">
    <property type="entry name" value="EF_HAND_1"/>
    <property type="match status" value="1"/>
</dbReference>
<sequence length="675" mass="76900">MHASGISFRADPQEHVRYEPFRRQGAYAELSGGHGEDDEDQEKGPSKLQTFVYKLTKSTLIRRLLIYYLPPALLLLIPIVITATVAKHAHIGDDVRIVGLFVWLEVIWAIFWGSWGLAFVLPFVFQYFTGFFSSAAKDYTDILKAVIWPMTAFYFAVFSREATPLFCVFDEMNPGLCDDAFVLSIRRFLLATVACTGLFFVQKVLIHLLTVNYRKRQFKVRVEESKRTTHILAKMYEASIRLYPGFCARFASEDEKIHRSETMRAAAESDPQQPRPRKRVNRFSAADAIADAKARLQGKEVLKVGSPRSVVMKALENEQASEALARRLWFSFAMESDTITEDDITRILGPGREEHALDVFHALDQDENGDISLEEMVALLTQFSRNKKDIQTSMHDIGQAIKSLDRILELFLLFVSIIIYIAFFNTGVASTLTTLWASLAAISFAIATTVQEFLGSLVFLFIKHPYDIGDRVDINDSELIVEHISLLFTVFRQVNTGGIVQIPNIINNVQWIKNVSRSKAMKERYNFAISPKTKWVQLENLKSELQRFVLEPQNKRDYQPSINIDIVSIGDMEKLHLRVEICQKSNFSNEALRASRRSKFMCALFTALRKHGIKKPWGGKPPDAGSWENPAFSVTVTGEEAAKARAEWEAREEADRLKKIEKLWWDGLAKEEKSD</sequence>
<evidence type="ECO:0000259" key="8">
    <source>
        <dbReference type="PROSITE" id="PS50222"/>
    </source>
</evidence>
<evidence type="ECO:0000256" key="3">
    <source>
        <dbReference type="ARBA" id="ARBA00022837"/>
    </source>
</evidence>
<feature type="transmembrane region" description="Helical" evidence="7">
    <location>
        <begin position="410"/>
        <end position="429"/>
    </location>
</feature>
<feature type="transmembrane region" description="Helical" evidence="7">
    <location>
        <begin position="435"/>
        <end position="462"/>
    </location>
</feature>
<feature type="transmembrane region" description="Helical" evidence="7">
    <location>
        <begin position="64"/>
        <end position="86"/>
    </location>
</feature>
<dbReference type="GO" id="GO:0006874">
    <property type="term" value="P:intracellular calcium ion homeostasis"/>
    <property type="evidence" value="ECO:0007669"/>
    <property type="project" value="TreeGrafter"/>
</dbReference>
<dbReference type="PROSITE" id="PS50222">
    <property type="entry name" value="EF_HAND_2"/>
    <property type="match status" value="1"/>
</dbReference>
<evidence type="ECO:0000313" key="9">
    <source>
        <dbReference type="EMBL" id="KAF2450917.1"/>
    </source>
</evidence>
<comment type="caution">
    <text evidence="9">The sequence shown here is derived from an EMBL/GenBank/DDBJ whole genome shotgun (WGS) entry which is preliminary data.</text>
</comment>
<dbReference type="AlphaFoldDB" id="A0A9P4PVC6"/>
<dbReference type="InterPro" id="IPR018247">
    <property type="entry name" value="EF_Hand_1_Ca_BS"/>
</dbReference>
<dbReference type="Proteomes" id="UP000799764">
    <property type="component" value="Unassembled WGS sequence"/>
</dbReference>
<name>A0A9P4PVC6_9PLEO</name>
<keyword evidence="2 7" id="KW-0812">Transmembrane</keyword>
<dbReference type="Gene3D" id="2.30.30.60">
    <property type="match status" value="1"/>
</dbReference>
<evidence type="ECO:0000313" key="10">
    <source>
        <dbReference type="Proteomes" id="UP000799764"/>
    </source>
</evidence>
<protein>
    <recommendedName>
        <fullName evidence="8">EF-hand domain-containing protein</fullName>
    </recommendedName>
</protein>
<organism evidence="9 10">
    <name type="scientific">Karstenula rhodostoma CBS 690.94</name>
    <dbReference type="NCBI Taxonomy" id="1392251"/>
    <lineage>
        <taxon>Eukaryota</taxon>
        <taxon>Fungi</taxon>
        <taxon>Dikarya</taxon>
        <taxon>Ascomycota</taxon>
        <taxon>Pezizomycotina</taxon>
        <taxon>Dothideomycetes</taxon>
        <taxon>Pleosporomycetidae</taxon>
        <taxon>Pleosporales</taxon>
        <taxon>Massarineae</taxon>
        <taxon>Didymosphaeriaceae</taxon>
        <taxon>Karstenula</taxon>
    </lineage>
</organism>
<dbReference type="InterPro" id="IPR058650">
    <property type="entry name" value="Msy1/2-like"/>
</dbReference>
<dbReference type="InterPro" id="IPR023408">
    <property type="entry name" value="MscS_beta-dom_sf"/>
</dbReference>
<keyword evidence="5 7" id="KW-0472">Membrane</keyword>
<dbReference type="InterPro" id="IPR011992">
    <property type="entry name" value="EF-hand-dom_pair"/>
</dbReference>